<dbReference type="EMBL" id="NBSK02000005">
    <property type="protein sequence ID" value="KAJ0205966.1"/>
    <property type="molecule type" value="Genomic_DNA"/>
</dbReference>
<comment type="caution">
    <text evidence="1">The sequence shown here is derived from an EMBL/GenBank/DDBJ whole genome shotgun (WGS) entry which is preliminary data.</text>
</comment>
<accession>A0A9R1VGK2</accession>
<dbReference type="Proteomes" id="UP000235145">
    <property type="component" value="Unassembled WGS sequence"/>
</dbReference>
<reference evidence="1 2" key="1">
    <citation type="journal article" date="2017" name="Nat. Commun.">
        <title>Genome assembly with in vitro proximity ligation data and whole-genome triplication in lettuce.</title>
        <authorList>
            <person name="Reyes-Chin-Wo S."/>
            <person name="Wang Z."/>
            <person name="Yang X."/>
            <person name="Kozik A."/>
            <person name="Arikit S."/>
            <person name="Song C."/>
            <person name="Xia L."/>
            <person name="Froenicke L."/>
            <person name="Lavelle D.O."/>
            <person name="Truco M.J."/>
            <person name="Xia R."/>
            <person name="Zhu S."/>
            <person name="Xu C."/>
            <person name="Xu H."/>
            <person name="Xu X."/>
            <person name="Cox K."/>
            <person name="Korf I."/>
            <person name="Meyers B.C."/>
            <person name="Michelmore R.W."/>
        </authorList>
    </citation>
    <scope>NUCLEOTIDE SEQUENCE [LARGE SCALE GENOMIC DNA]</scope>
    <source>
        <strain evidence="2">cv. Salinas</strain>
        <tissue evidence="1">Seedlings</tissue>
    </source>
</reference>
<protein>
    <submittedName>
        <fullName evidence="1">Uncharacterized protein</fullName>
    </submittedName>
</protein>
<organism evidence="1 2">
    <name type="scientific">Lactuca sativa</name>
    <name type="common">Garden lettuce</name>
    <dbReference type="NCBI Taxonomy" id="4236"/>
    <lineage>
        <taxon>Eukaryota</taxon>
        <taxon>Viridiplantae</taxon>
        <taxon>Streptophyta</taxon>
        <taxon>Embryophyta</taxon>
        <taxon>Tracheophyta</taxon>
        <taxon>Spermatophyta</taxon>
        <taxon>Magnoliopsida</taxon>
        <taxon>eudicotyledons</taxon>
        <taxon>Gunneridae</taxon>
        <taxon>Pentapetalae</taxon>
        <taxon>asterids</taxon>
        <taxon>campanulids</taxon>
        <taxon>Asterales</taxon>
        <taxon>Asteraceae</taxon>
        <taxon>Cichorioideae</taxon>
        <taxon>Cichorieae</taxon>
        <taxon>Lactucinae</taxon>
        <taxon>Lactuca</taxon>
    </lineage>
</organism>
<dbReference type="AlphaFoldDB" id="A0A9R1VGK2"/>
<evidence type="ECO:0000313" key="2">
    <source>
        <dbReference type="Proteomes" id="UP000235145"/>
    </source>
</evidence>
<keyword evidence="2" id="KW-1185">Reference proteome</keyword>
<name>A0A9R1VGK2_LACSA</name>
<proteinExistence type="predicted"/>
<gene>
    <name evidence="1" type="ORF">LSAT_V11C500265010</name>
</gene>
<evidence type="ECO:0000313" key="1">
    <source>
        <dbReference type="EMBL" id="KAJ0205966.1"/>
    </source>
</evidence>
<sequence length="90" mass="10662">MNQGMLLCFAINTMLESWIWKMHIMMDSVVEEAHEMVNNLHHHHVDVFKAVIDMQLQELNCRFNEAKTKLLLCITFLYPCSLSKLLIWIN</sequence>